<dbReference type="Proteomes" id="UP000215738">
    <property type="component" value="Unassembled WGS sequence"/>
</dbReference>
<organism evidence="1 2">
    <name type="scientific">Actinobacillus seminis</name>
    <dbReference type="NCBI Taxonomy" id="722"/>
    <lineage>
        <taxon>Bacteria</taxon>
        <taxon>Pseudomonadati</taxon>
        <taxon>Pseudomonadota</taxon>
        <taxon>Gammaproteobacteria</taxon>
        <taxon>Pasteurellales</taxon>
        <taxon>Pasteurellaceae</taxon>
        <taxon>Actinobacillus</taxon>
    </lineage>
</organism>
<gene>
    <name evidence="1" type="ORF">CFY87_04285</name>
</gene>
<protein>
    <submittedName>
        <fullName evidence="1">Uncharacterized protein</fullName>
    </submittedName>
</protein>
<keyword evidence="2" id="KW-1185">Reference proteome</keyword>
<sequence length="70" mass="8570">MLLLIKKYRRLVMLKQLLKKKILDLSIKLNSNRQIILLRTVILRLQNAKLKKLLIIRKGMVRKFRKIFYH</sequence>
<name>A0ABX4FSJ0_9PAST</name>
<reference evidence="1 2" key="1">
    <citation type="submission" date="2017-07" db="EMBL/GenBank/DDBJ databases">
        <title>Virulence factors identified in Actinobacillus seminis.</title>
        <authorList>
            <person name="Negrete-Abascal E."/>
            <person name="Vaca-Pacheco S."/>
            <person name="Montes-Garcia F."/>
            <person name="Leyto-Gil A.M."/>
            <person name="Fragoso-Garcia E."/>
            <person name="Carvente-Garcia R."/>
            <person name="Perez-Agueros S."/>
            <person name="Castelan-Sanchez H.G."/>
            <person name="Garcia-Molina A."/>
            <person name="Villamar T.E."/>
            <person name="Vazquez-Cruz C."/>
        </authorList>
    </citation>
    <scope>NUCLEOTIDE SEQUENCE [LARGE SCALE GENOMIC DNA]</scope>
    <source>
        <strain evidence="1 2">ATCC 15768</strain>
    </source>
</reference>
<comment type="caution">
    <text evidence="1">The sequence shown here is derived from an EMBL/GenBank/DDBJ whole genome shotgun (WGS) entry which is preliminary data.</text>
</comment>
<accession>A0ABX4FSJ0</accession>
<dbReference type="EMBL" id="NLFK01000003">
    <property type="protein sequence ID" value="OZN25353.1"/>
    <property type="molecule type" value="Genomic_DNA"/>
</dbReference>
<proteinExistence type="predicted"/>
<evidence type="ECO:0000313" key="1">
    <source>
        <dbReference type="EMBL" id="OZN25353.1"/>
    </source>
</evidence>
<evidence type="ECO:0000313" key="2">
    <source>
        <dbReference type="Proteomes" id="UP000215738"/>
    </source>
</evidence>